<dbReference type="Proteomes" id="UP001205105">
    <property type="component" value="Unassembled WGS sequence"/>
</dbReference>
<accession>A0AAD5H401</accession>
<keyword evidence="1" id="KW-1133">Transmembrane helix</keyword>
<keyword evidence="4" id="KW-1185">Reference proteome</keyword>
<protein>
    <recommendedName>
        <fullName evidence="5">Flagellar associated</fullName>
    </recommendedName>
</protein>
<comment type="caution">
    <text evidence="3">The sequence shown here is derived from an EMBL/GenBank/DDBJ whole genome shotgun (WGS) entry which is preliminary data.</text>
</comment>
<name>A0AAD5H401_9CHLO</name>
<feature type="transmembrane region" description="Helical" evidence="1">
    <location>
        <begin position="522"/>
        <end position="544"/>
    </location>
</feature>
<feature type="signal peptide" evidence="2">
    <location>
        <begin position="1"/>
        <end position="20"/>
    </location>
</feature>
<dbReference type="EMBL" id="JADXDR010000101">
    <property type="protein sequence ID" value="KAI7839390.1"/>
    <property type="molecule type" value="Genomic_DNA"/>
</dbReference>
<reference evidence="3" key="1">
    <citation type="submission" date="2020-11" db="EMBL/GenBank/DDBJ databases">
        <title>Chlorella ohadii genome sequencing and assembly.</title>
        <authorList>
            <person name="Murik O."/>
            <person name="Treves H."/>
            <person name="Kedem I."/>
            <person name="Shotland Y."/>
            <person name="Kaplan A."/>
        </authorList>
    </citation>
    <scope>NUCLEOTIDE SEQUENCE</scope>
    <source>
        <strain evidence="3">1</strain>
    </source>
</reference>
<evidence type="ECO:0000256" key="2">
    <source>
        <dbReference type="SAM" id="SignalP"/>
    </source>
</evidence>
<evidence type="ECO:0000313" key="3">
    <source>
        <dbReference type="EMBL" id="KAI7839390.1"/>
    </source>
</evidence>
<dbReference type="PANTHER" id="PTHR38360">
    <property type="entry name" value="OS03G0120000 PROTEIN"/>
    <property type="match status" value="1"/>
</dbReference>
<evidence type="ECO:0000313" key="4">
    <source>
        <dbReference type="Proteomes" id="UP001205105"/>
    </source>
</evidence>
<evidence type="ECO:0000256" key="1">
    <source>
        <dbReference type="SAM" id="Phobius"/>
    </source>
</evidence>
<evidence type="ECO:0008006" key="5">
    <source>
        <dbReference type="Google" id="ProtNLM"/>
    </source>
</evidence>
<sequence>MRALALAALLALLAAPISLAAEGFQRPTNGDCIALSTGSDVSLFPEQYMMVGDERSKDGFVTQVNSSRGFSVEYFPTYKVVTNSIAGETYVLSQCGAQVPPADQFPAGTKFFTVPLSSLSAPETVPYAFVDFLGLTDRVHDVSPYVSAPCGQALLECPGGSSRISPDFMQLSNATYLEEAVGPITDGLMATSAIADYPESFAVSAAQDPGVLNRAEWVKFVALFFNQERAASDIFTALKAEYEATKASAASSTGKKPVVAWAQHFIYPGMGESYQISFAEYKAQYTEDAGGAMLDKDAIAAVKGVKQADPSAAEFLTFTWDGSEGSFSTQAEAKAAFLDALKKADVIIDETYAENPTTYDSAALLKEWGLTEAEAAALPAWANKKVFRPDGLLSLQRTPDFTDPSKTVDTYGSDWFEGAIARPGKVLKDIVRAVQGQGQGFTWVRNLFTEQPMVTDGKSCNAAQPCAAQPRTICPFVKECPVGQAPALLLSSDNGCTYAECGKASALEQPADGASGSLPTNAAAMAAPAIVLTLIVVAFVEVLMHFC</sequence>
<proteinExistence type="predicted"/>
<keyword evidence="1" id="KW-0472">Membrane</keyword>
<dbReference type="PANTHER" id="PTHR38360:SF1">
    <property type="entry name" value="F12P19.7"/>
    <property type="match status" value="1"/>
</dbReference>
<feature type="chain" id="PRO_5042195376" description="Flagellar associated" evidence="2">
    <location>
        <begin position="21"/>
        <end position="547"/>
    </location>
</feature>
<keyword evidence="1" id="KW-0812">Transmembrane</keyword>
<gene>
    <name evidence="3" type="ORF">COHA_006792</name>
</gene>
<keyword evidence="2" id="KW-0732">Signal</keyword>
<organism evidence="3 4">
    <name type="scientific">Chlorella ohadii</name>
    <dbReference type="NCBI Taxonomy" id="2649997"/>
    <lineage>
        <taxon>Eukaryota</taxon>
        <taxon>Viridiplantae</taxon>
        <taxon>Chlorophyta</taxon>
        <taxon>core chlorophytes</taxon>
        <taxon>Trebouxiophyceae</taxon>
        <taxon>Chlorellales</taxon>
        <taxon>Chlorellaceae</taxon>
        <taxon>Chlorella clade</taxon>
        <taxon>Chlorella</taxon>
    </lineage>
</organism>
<dbReference type="AlphaFoldDB" id="A0AAD5H401"/>